<dbReference type="EMBL" id="JASHID010000001">
    <property type="protein sequence ID" value="MDI9862912.1"/>
    <property type="molecule type" value="Genomic_DNA"/>
</dbReference>
<keyword evidence="1" id="KW-0472">Membrane</keyword>
<gene>
    <name evidence="2" type="ORF">QM480_01145</name>
</gene>
<keyword evidence="3" id="KW-1185">Reference proteome</keyword>
<evidence type="ECO:0000313" key="3">
    <source>
        <dbReference type="Proteomes" id="UP001236569"/>
    </source>
</evidence>
<accession>A0ABT6YH60</accession>
<feature type="transmembrane region" description="Helical" evidence="1">
    <location>
        <begin position="146"/>
        <end position="166"/>
    </location>
</feature>
<organism evidence="2 3">
    <name type="scientific">Flectobacillus longus</name>
    <dbReference type="NCBI Taxonomy" id="2984207"/>
    <lineage>
        <taxon>Bacteria</taxon>
        <taxon>Pseudomonadati</taxon>
        <taxon>Bacteroidota</taxon>
        <taxon>Cytophagia</taxon>
        <taxon>Cytophagales</taxon>
        <taxon>Flectobacillaceae</taxon>
        <taxon>Flectobacillus</taxon>
    </lineage>
</organism>
<dbReference type="RefSeq" id="WP_283368267.1">
    <property type="nucleotide sequence ID" value="NZ_JASHID010000001.1"/>
</dbReference>
<feature type="transmembrane region" description="Helical" evidence="1">
    <location>
        <begin position="122"/>
        <end position="141"/>
    </location>
</feature>
<keyword evidence="1" id="KW-0812">Transmembrane</keyword>
<sequence length="347" mass="39926">MRFIQKIMLSVISGLVVAKVSSRIGLACFKFVPSSIIISISIFFLLSYVFYFIRKAKKELDFSKIYKLQLAMLCGAVAFDLITFGWQKIYHLQFIVPLGMLDLPFSEVDDVSLMWAFFGHSYPFTVTIGLLQMLGSFLLLFSKTRLLGVFVLLPILVTILNIDIFYHLDIGVILHALMLIIALLYLGFQDFEQLQNFFFNQKLKTSDLLELRQTIKTGIRVGILFLPLVFVLLRLPIDKNPQLTGKYQVQKIKINDVNTTAKSPYDSTLTRVYFDIGNDIVFDFNTTERRYIGTYQLKNNQIEAKWRYPRKDLPIFKGKISLASNQILLVGKMGKDSLEIHLKPFKP</sequence>
<comment type="caution">
    <text evidence="2">The sequence shown here is derived from an EMBL/GenBank/DDBJ whole genome shotgun (WGS) entry which is preliminary data.</text>
</comment>
<keyword evidence="1" id="KW-1133">Transmembrane helix</keyword>
<reference evidence="2 3" key="1">
    <citation type="submission" date="2023-05" db="EMBL/GenBank/DDBJ databases">
        <title>Novel species of genus Flectobacillus isolated from stream in China.</title>
        <authorList>
            <person name="Lu H."/>
        </authorList>
    </citation>
    <scope>NUCLEOTIDE SEQUENCE [LARGE SCALE GENOMIC DNA]</scope>
    <source>
        <strain evidence="2 3">DC10W</strain>
    </source>
</reference>
<evidence type="ECO:0008006" key="4">
    <source>
        <dbReference type="Google" id="ProtNLM"/>
    </source>
</evidence>
<evidence type="ECO:0000313" key="2">
    <source>
        <dbReference type="EMBL" id="MDI9862912.1"/>
    </source>
</evidence>
<feature type="transmembrane region" description="Helical" evidence="1">
    <location>
        <begin position="65"/>
        <end position="86"/>
    </location>
</feature>
<evidence type="ECO:0000256" key="1">
    <source>
        <dbReference type="SAM" id="Phobius"/>
    </source>
</evidence>
<feature type="transmembrane region" description="Helical" evidence="1">
    <location>
        <begin position="32"/>
        <end position="53"/>
    </location>
</feature>
<name>A0ABT6YH60_9BACT</name>
<protein>
    <recommendedName>
        <fullName evidence="4">DoxX family protein</fullName>
    </recommendedName>
</protein>
<feature type="transmembrane region" description="Helical" evidence="1">
    <location>
        <begin position="218"/>
        <end position="237"/>
    </location>
</feature>
<feature type="transmembrane region" description="Helical" evidence="1">
    <location>
        <begin position="172"/>
        <end position="188"/>
    </location>
</feature>
<proteinExistence type="predicted"/>
<dbReference type="Proteomes" id="UP001236569">
    <property type="component" value="Unassembled WGS sequence"/>
</dbReference>